<gene>
    <name evidence="12" type="ORF">TCAL_04748</name>
</gene>
<proteinExistence type="inferred from homology"/>
<dbReference type="InterPro" id="IPR057434">
    <property type="entry name" value="LMF1/2_N"/>
</dbReference>
<keyword evidence="13" id="KW-1185">Reference proteome</keyword>
<feature type="transmembrane region" description="Helical" evidence="8">
    <location>
        <begin position="265"/>
        <end position="290"/>
    </location>
</feature>
<comment type="subcellular location">
    <subcellularLocation>
        <location evidence="1 8">Endoplasmic reticulum membrane</location>
        <topology evidence="1 8">Multi-pass membrane protein</topology>
    </subcellularLocation>
</comment>
<feature type="transmembrane region" description="Helical" evidence="8">
    <location>
        <begin position="101"/>
        <end position="124"/>
    </location>
</feature>
<dbReference type="AlphaFoldDB" id="A0A553P3W8"/>
<evidence type="ECO:0000256" key="3">
    <source>
        <dbReference type="ARBA" id="ARBA00022692"/>
    </source>
</evidence>
<organism evidence="12 13">
    <name type="scientific">Tigriopus californicus</name>
    <name type="common">Marine copepod</name>
    <dbReference type="NCBI Taxonomy" id="6832"/>
    <lineage>
        <taxon>Eukaryota</taxon>
        <taxon>Metazoa</taxon>
        <taxon>Ecdysozoa</taxon>
        <taxon>Arthropoda</taxon>
        <taxon>Crustacea</taxon>
        <taxon>Multicrustacea</taxon>
        <taxon>Hexanauplia</taxon>
        <taxon>Copepoda</taxon>
        <taxon>Harpacticoida</taxon>
        <taxon>Harpacticidae</taxon>
        <taxon>Tigriopus</taxon>
    </lineage>
</organism>
<feature type="transmembrane region" description="Helical" evidence="8">
    <location>
        <begin position="234"/>
        <end position="253"/>
    </location>
</feature>
<keyword evidence="4 8" id="KW-0256">Endoplasmic reticulum</keyword>
<feature type="transmembrane region" description="Helical" evidence="8">
    <location>
        <begin position="390"/>
        <end position="411"/>
    </location>
</feature>
<dbReference type="Proteomes" id="UP000318571">
    <property type="component" value="Chromosome 7"/>
</dbReference>
<protein>
    <recommendedName>
        <fullName evidence="8">Lipase maturation factor</fullName>
    </recommendedName>
</protein>
<reference evidence="12 13" key="1">
    <citation type="journal article" date="2018" name="Nat. Ecol. Evol.">
        <title>Genomic signatures of mitonuclear coevolution across populations of Tigriopus californicus.</title>
        <authorList>
            <person name="Barreto F.S."/>
            <person name="Watson E.T."/>
            <person name="Lima T.G."/>
            <person name="Willett C.S."/>
            <person name="Edmands S."/>
            <person name="Li W."/>
            <person name="Burton R.S."/>
        </authorList>
    </citation>
    <scope>NUCLEOTIDE SEQUENCE [LARGE SCALE GENOMIC DNA]</scope>
    <source>
        <strain evidence="12 13">San Diego</strain>
    </source>
</reference>
<sequence>MVEYHRTRGLFLRGVTFCYAVAFLSLYIQIPGLYGPRGILPAEPHVSKGTKHGFLWTQSGWNGFLDAVMKWNPQLLPLGQNYLGLQVHETMEVFCLLGATLAAFMTFWTTLCNRLLFVLLWLFYKSMFDVGQTFLWFQWDTLLLEVGFLSILVAPVRSQRFHLTRPWDVMTLGLVRWLLFRMMFASGCVKLISKCPTWWGLTALPVHFESQCLPTYLSWFAFQAPEYFHKLSVVGTYIIEIPMTFLFFAPTKFLRQLTFWAQIKLMVIIMLTGNYNFFNFLYIALCFSLMDDSWLEYGPRRSYRSAPSIISMIMNVLGFLALILSIGYFFFDIGLSGSSIPIVPKLQFNYAQFIDFVSESSKLSVAVGWAFLAWNSLQALQIALRTSRSLFGGLINILFTNLFVFLSAFMFCLSVPTFLRGLGVNEYPYIPTNVPQIGNSLGHLHLTSSYGLFRSMTGVGGRPELIIEGSNSMKGPWREYNFLYKPGALDCAPKMMLPHQPRLDWQLWFAALGSYQQNPWFISLVYRILQNEHDVLNLMDKELNPFPDRPPKFVRAQLYHYHFTQSIRDRHFWSRDLKHDLQKDVLETISEDFIADLNAVHINDCNRVKLDLVIIKDSHYAKSCPLIVTNARQVHLLSLQDPGSNSFFCSNVTINLPSEEPRPPDSDSTYFYSTLGLSAVIVLIILVVLIIYLVKKLHCRCLPNWKKARGQKVSRTHSWRFESNHFINPPPRARNQAGSAARLTVSPPILPPSNSGVLQGEIIPLQPRTKPYPSLQDRISKKQDNVDAMTSEFDSFSSDESEGEFTSRPTLPMEKANQLKEQLNTNRQG</sequence>
<dbReference type="EMBL" id="VCGU01000008">
    <property type="protein sequence ID" value="TRY72384.1"/>
    <property type="molecule type" value="Genomic_DNA"/>
</dbReference>
<accession>A0A553P3W8</accession>
<feature type="domain" description="Lipase maturation factor 1/2 C-terminal" evidence="11">
    <location>
        <begin position="446"/>
        <end position="580"/>
    </location>
</feature>
<feature type="transmembrane region" description="Helical" evidence="8">
    <location>
        <begin position="12"/>
        <end position="30"/>
    </location>
</feature>
<comment type="similarity">
    <text evidence="2 8">Belongs to the lipase maturation factor family.</text>
</comment>
<evidence type="ECO:0000259" key="10">
    <source>
        <dbReference type="Pfam" id="PF06762"/>
    </source>
</evidence>
<evidence type="ECO:0000313" key="12">
    <source>
        <dbReference type="EMBL" id="TRY72384.1"/>
    </source>
</evidence>
<evidence type="ECO:0000256" key="5">
    <source>
        <dbReference type="ARBA" id="ARBA00022989"/>
    </source>
</evidence>
<evidence type="ECO:0000256" key="8">
    <source>
        <dbReference type="RuleBase" id="RU361229"/>
    </source>
</evidence>
<keyword evidence="6 8" id="KW-0472">Membrane</keyword>
<evidence type="ECO:0000256" key="7">
    <source>
        <dbReference type="ARBA" id="ARBA00023180"/>
    </source>
</evidence>
<comment type="function">
    <text evidence="8">Involved in the maturation of specific proteins in the endoplasmic reticulum.</text>
</comment>
<feature type="region of interest" description="Disordered" evidence="9">
    <location>
        <begin position="724"/>
        <end position="746"/>
    </location>
</feature>
<dbReference type="Pfam" id="PF25179">
    <property type="entry name" value="LMF1_C"/>
    <property type="match status" value="1"/>
</dbReference>
<dbReference type="PANTHER" id="PTHR14463">
    <property type="entry name" value="LIPASE MATURATION FACTOR"/>
    <property type="match status" value="1"/>
</dbReference>
<dbReference type="OMA" id="EAMRITI"/>
<evidence type="ECO:0000256" key="9">
    <source>
        <dbReference type="SAM" id="MobiDB-lite"/>
    </source>
</evidence>
<dbReference type="PANTHER" id="PTHR14463:SF5">
    <property type="entry name" value="LIPASE MATURATION FACTOR 2"/>
    <property type="match status" value="1"/>
</dbReference>
<feature type="compositionally biased region" description="Polar residues" evidence="9">
    <location>
        <begin position="819"/>
        <end position="829"/>
    </location>
</feature>
<comment type="caution">
    <text evidence="12">The sequence shown here is derived from an EMBL/GenBank/DDBJ whole genome shotgun (WGS) entry which is preliminary data.</text>
</comment>
<dbReference type="InterPro" id="IPR009613">
    <property type="entry name" value="LMF"/>
</dbReference>
<feature type="domain" description="Lipase maturation factor 1/2 N-terminal" evidence="10">
    <location>
        <begin position="136"/>
        <end position="295"/>
    </location>
</feature>
<dbReference type="GO" id="GO:0051604">
    <property type="term" value="P:protein maturation"/>
    <property type="evidence" value="ECO:0007669"/>
    <property type="project" value="InterPro"/>
</dbReference>
<dbReference type="Pfam" id="PF06762">
    <property type="entry name" value="LMF1"/>
    <property type="match status" value="1"/>
</dbReference>
<keyword evidence="3 8" id="KW-0812">Transmembrane</keyword>
<dbReference type="InterPro" id="IPR057433">
    <property type="entry name" value="LMF1/2_C"/>
</dbReference>
<evidence type="ECO:0000256" key="2">
    <source>
        <dbReference type="ARBA" id="ARBA00005512"/>
    </source>
</evidence>
<evidence type="ECO:0000313" key="13">
    <source>
        <dbReference type="Proteomes" id="UP000318571"/>
    </source>
</evidence>
<feature type="transmembrane region" description="Helical" evidence="8">
    <location>
        <begin position="670"/>
        <end position="694"/>
    </location>
</feature>
<keyword evidence="5 8" id="KW-1133">Transmembrane helix</keyword>
<feature type="region of interest" description="Disordered" evidence="9">
    <location>
        <begin position="768"/>
        <end position="829"/>
    </location>
</feature>
<dbReference type="STRING" id="6832.A0A553P3W8"/>
<evidence type="ECO:0000256" key="1">
    <source>
        <dbReference type="ARBA" id="ARBA00004477"/>
    </source>
</evidence>
<keyword evidence="7" id="KW-0325">Glycoprotein</keyword>
<evidence type="ECO:0000256" key="4">
    <source>
        <dbReference type="ARBA" id="ARBA00022824"/>
    </source>
</evidence>
<feature type="transmembrane region" description="Helical" evidence="8">
    <location>
        <begin position="310"/>
        <end position="331"/>
    </location>
</feature>
<evidence type="ECO:0000259" key="11">
    <source>
        <dbReference type="Pfam" id="PF25179"/>
    </source>
</evidence>
<dbReference type="GO" id="GO:0005789">
    <property type="term" value="C:endoplasmic reticulum membrane"/>
    <property type="evidence" value="ECO:0007669"/>
    <property type="project" value="UniProtKB-SubCell"/>
</dbReference>
<name>A0A553P3W8_TIGCA</name>
<evidence type="ECO:0000256" key="6">
    <source>
        <dbReference type="ARBA" id="ARBA00023136"/>
    </source>
</evidence>